<dbReference type="AlphaFoldDB" id="A0A2G8RG03"/>
<dbReference type="CDD" id="cd16936">
    <property type="entry name" value="HATPase_RsbW-like"/>
    <property type="match status" value="1"/>
</dbReference>
<dbReference type="EMBL" id="AWWI01000064">
    <property type="protein sequence ID" value="PIL20331.1"/>
    <property type="molecule type" value="Genomic_DNA"/>
</dbReference>
<proteinExistence type="predicted"/>
<evidence type="ECO:0000313" key="3">
    <source>
        <dbReference type="EMBL" id="PIL20331.1"/>
    </source>
</evidence>
<evidence type="ECO:0000259" key="2">
    <source>
        <dbReference type="Pfam" id="PF13581"/>
    </source>
</evidence>
<keyword evidence="1" id="KW-0808">Transferase</keyword>
<dbReference type="InterPro" id="IPR050267">
    <property type="entry name" value="Anti-sigma-factor_SerPK"/>
</dbReference>
<keyword evidence="1" id="KW-0418">Kinase</keyword>
<reference evidence="3 4" key="1">
    <citation type="submission" date="2013-09" db="EMBL/GenBank/DDBJ databases">
        <title>Genome sequencing of Phaeobacter antarcticus sp. nov. SM1211.</title>
        <authorList>
            <person name="Zhang X.-Y."/>
            <person name="Liu C."/>
            <person name="Chen X.-L."/>
            <person name="Xie B.-B."/>
            <person name="Qin Q.-L."/>
            <person name="Rong J.-C."/>
            <person name="Zhang Y.-Z."/>
        </authorList>
    </citation>
    <scope>NUCLEOTIDE SEQUENCE [LARGE SCALE GENOMIC DNA]</scope>
    <source>
        <strain evidence="3 4">SM1211</strain>
    </source>
</reference>
<dbReference type="InterPro" id="IPR003594">
    <property type="entry name" value="HATPase_dom"/>
</dbReference>
<feature type="domain" description="Histidine kinase/HSP90-like ATPase" evidence="2">
    <location>
        <begin position="8"/>
        <end position="133"/>
    </location>
</feature>
<evidence type="ECO:0000313" key="4">
    <source>
        <dbReference type="Proteomes" id="UP000231259"/>
    </source>
</evidence>
<accession>A0A2G8RG03</accession>
<gene>
    <name evidence="3" type="ORF">P775_10300</name>
</gene>
<evidence type="ECO:0000256" key="1">
    <source>
        <dbReference type="ARBA" id="ARBA00022527"/>
    </source>
</evidence>
<dbReference type="Proteomes" id="UP000231259">
    <property type="component" value="Unassembled WGS sequence"/>
</dbReference>
<dbReference type="Gene3D" id="3.30.565.10">
    <property type="entry name" value="Histidine kinase-like ATPase, C-terminal domain"/>
    <property type="match status" value="1"/>
</dbReference>
<comment type="caution">
    <text evidence="3">The sequence shown here is derived from an EMBL/GenBank/DDBJ whole genome shotgun (WGS) entry which is preliminary data.</text>
</comment>
<sequence length="141" mass="15312">MLRHHLCATQDAVCETLSLAVAELGKAGISRAKVTLIELVLAEVLNNIVEHAYTGQQSGQISLRITRNGTLLWLDFCDQGHSMPAGSLPPFGAPNMDVPRADLPEGGFGWYLLHLLSLKIDYHRAGASNHLVISLDLDTLD</sequence>
<dbReference type="RefSeq" id="WP_180287395.1">
    <property type="nucleotide sequence ID" value="NZ_AWWI01000064.1"/>
</dbReference>
<protein>
    <recommendedName>
        <fullName evidence="2">Histidine kinase/HSP90-like ATPase domain-containing protein</fullName>
    </recommendedName>
</protein>
<dbReference type="PANTHER" id="PTHR35526">
    <property type="entry name" value="ANTI-SIGMA-F FACTOR RSBW-RELATED"/>
    <property type="match status" value="1"/>
</dbReference>
<dbReference type="Pfam" id="PF13581">
    <property type="entry name" value="HATPase_c_2"/>
    <property type="match status" value="1"/>
</dbReference>
<dbReference type="SUPFAM" id="SSF55874">
    <property type="entry name" value="ATPase domain of HSP90 chaperone/DNA topoisomerase II/histidine kinase"/>
    <property type="match status" value="1"/>
</dbReference>
<dbReference type="GO" id="GO:0004674">
    <property type="term" value="F:protein serine/threonine kinase activity"/>
    <property type="evidence" value="ECO:0007669"/>
    <property type="project" value="UniProtKB-KW"/>
</dbReference>
<name>A0A2G8RG03_9RHOB</name>
<keyword evidence="4" id="KW-1185">Reference proteome</keyword>
<keyword evidence="1" id="KW-0723">Serine/threonine-protein kinase</keyword>
<dbReference type="InterPro" id="IPR036890">
    <property type="entry name" value="HATPase_C_sf"/>
</dbReference>
<organism evidence="3 4">
    <name type="scientific">Puniceibacterium antarcticum</name>
    <dbReference type="NCBI Taxonomy" id="1206336"/>
    <lineage>
        <taxon>Bacteria</taxon>
        <taxon>Pseudomonadati</taxon>
        <taxon>Pseudomonadota</taxon>
        <taxon>Alphaproteobacteria</taxon>
        <taxon>Rhodobacterales</taxon>
        <taxon>Paracoccaceae</taxon>
        <taxon>Puniceibacterium</taxon>
    </lineage>
</organism>